<gene>
    <name evidence="1" type="ORF">CH341_17420</name>
</gene>
<accession>A0A327KVA6</accession>
<evidence type="ECO:0000313" key="2">
    <source>
        <dbReference type="Proteomes" id="UP000249130"/>
    </source>
</evidence>
<organism evidence="1 2">
    <name type="scientific">Rhodoplanes roseus</name>
    <dbReference type="NCBI Taxonomy" id="29409"/>
    <lineage>
        <taxon>Bacteria</taxon>
        <taxon>Pseudomonadati</taxon>
        <taxon>Pseudomonadota</taxon>
        <taxon>Alphaproteobacteria</taxon>
        <taxon>Hyphomicrobiales</taxon>
        <taxon>Nitrobacteraceae</taxon>
        <taxon>Rhodoplanes</taxon>
    </lineage>
</organism>
<evidence type="ECO:0000313" key="1">
    <source>
        <dbReference type="EMBL" id="RAI42830.1"/>
    </source>
</evidence>
<protein>
    <submittedName>
        <fullName evidence="1">Uncharacterized protein</fullName>
    </submittedName>
</protein>
<dbReference type="RefSeq" id="WP_111420288.1">
    <property type="nucleotide sequence ID" value="NZ_NPEX01000123.1"/>
</dbReference>
<dbReference type="OrthoDB" id="9864229at2"/>
<dbReference type="EMBL" id="NPEX01000123">
    <property type="protein sequence ID" value="RAI42830.1"/>
    <property type="molecule type" value="Genomic_DNA"/>
</dbReference>
<proteinExistence type="predicted"/>
<dbReference type="AlphaFoldDB" id="A0A327KVA6"/>
<keyword evidence="2" id="KW-1185">Reference proteome</keyword>
<name>A0A327KVA6_9BRAD</name>
<dbReference type="Proteomes" id="UP000249130">
    <property type="component" value="Unassembled WGS sequence"/>
</dbReference>
<sequence length="100" mass="11369">MAREETGLRRYSFQMQVQERLLDNELAHEFASYADAVREAYRIAWELVSADRWWLTAKAMIIVTDDRDNELAIPVGEGAEHHRLAAAVTAATLHGRAQLC</sequence>
<reference evidence="1 2" key="1">
    <citation type="submission" date="2017-07" db="EMBL/GenBank/DDBJ databases">
        <title>Draft Genome Sequences of Select Purple Nonsulfur Bacteria.</title>
        <authorList>
            <person name="Lasarre B."/>
            <person name="Mckinlay J.B."/>
        </authorList>
    </citation>
    <scope>NUCLEOTIDE SEQUENCE [LARGE SCALE GENOMIC DNA]</scope>
    <source>
        <strain evidence="1 2">DSM 5909</strain>
    </source>
</reference>
<comment type="caution">
    <text evidence="1">The sequence shown here is derived from an EMBL/GenBank/DDBJ whole genome shotgun (WGS) entry which is preliminary data.</text>
</comment>